<dbReference type="Gene3D" id="3.90.1200.10">
    <property type="match status" value="1"/>
</dbReference>
<dbReference type="PANTHER" id="PTHR23020">
    <property type="entry name" value="UNCHARACTERIZED NUCLEAR HORMONE RECEPTOR-RELATED"/>
    <property type="match status" value="1"/>
</dbReference>
<organism evidence="2 3">
    <name type="scientific">Clonostachys rhizophaga</name>
    <dbReference type="NCBI Taxonomy" id="160324"/>
    <lineage>
        <taxon>Eukaryota</taxon>
        <taxon>Fungi</taxon>
        <taxon>Dikarya</taxon>
        <taxon>Ascomycota</taxon>
        <taxon>Pezizomycotina</taxon>
        <taxon>Sordariomycetes</taxon>
        <taxon>Hypocreomycetidae</taxon>
        <taxon>Hypocreales</taxon>
        <taxon>Bionectriaceae</taxon>
        <taxon>Clonostachys</taxon>
    </lineage>
</organism>
<keyword evidence="3" id="KW-1185">Reference proteome</keyword>
<gene>
    <name evidence="2" type="ORF">CRHIZ90672A_00006315</name>
</gene>
<accession>A0A9N9W0R0</accession>
<dbReference type="SMART" id="SM00587">
    <property type="entry name" value="CHK"/>
    <property type="match status" value="1"/>
</dbReference>
<dbReference type="SUPFAM" id="SSF56112">
    <property type="entry name" value="Protein kinase-like (PK-like)"/>
    <property type="match status" value="1"/>
</dbReference>
<comment type="caution">
    <text evidence="2">The sequence shown here is derived from an EMBL/GenBank/DDBJ whole genome shotgun (WGS) entry which is preliminary data.</text>
</comment>
<name>A0A9N9W0R0_9HYPO</name>
<dbReference type="InterPro" id="IPR052961">
    <property type="entry name" value="Oxido-Kinase-like_Enzymes"/>
</dbReference>
<evidence type="ECO:0000313" key="3">
    <source>
        <dbReference type="Proteomes" id="UP000696573"/>
    </source>
</evidence>
<proteinExistence type="predicted"/>
<feature type="domain" description="CHK kinase-like" evidence="1">
    <location>
        <begin position="154"/>
        <end position="338"/>
    </location>
</feature>
<dbReference type="InterPro" id="IPR015897">
    <property type="entry name" value="CHK_kinase-like"/>
</dbReference>
<dbReference type="AlphaFoldDB" id="A0A9N9W0R0"/>
<dbReference type="EMBL" id="CABFNQ020000760">
    <property type="protein sequence ID" value="CAH0038451.1"/>
    <property type="molecule type" value="Genomic_DNA"/>
</dbReference>
<evidence type="ECO:0000313" key="2">
    <source>
        <dbReference type="EMBL" id="CAH0038451.1"/>
    </source>
</evidence>
<evidence type="ECO:0000259" key="1">
    <source>
        <dbReference type="SMART" id="SM00587"/>
    </source>
</evidence>
<dbReference type="PANTHER" id="PTHR23020:SF41">
    <property type="entry name" value="AMINOGLYCOSIDE PHOSPHOTRANSFERASE DOMAIN-CONTAINING PROTEIN"/>
    <property type="match status" value="1"/>
</dbReference>
<dbReference type="Proteomes" id="UP000696573">
    <property type="component" value="Unassembled WGS sequence"/>
</dbReference>
<dbReference type="Pfam" id="PF02958">
    <property type="entry name" value="EcKL"/>
    <property type="match status" value="1"/>
</dbReference>
<dbReference type="OrthoDB" id="191037at2759"/>
<dbReference type="InterPro" id="IPR004119">
    <property type="entry name" value="EcKL"/>
</dbReference>
<sequence>MRVTKSTSANSGNSIQPKAIKMLNTLAKTTKAPRSIFNSEKAFPMTPEEITSEWLSEALGVPVKSFKITNAIHGTASKIFLDLEFQDEDSARGIPSKVCVKGGFNPVILQTVPEMWATYRREAEFYHYIAPQTNMLLPKTWFTGTDKVNGQGIVIMSNMSEECKFGMPLEPWTPKLVERALKQLASLHGKTWNRSEEEYPWLFGKDGVKLENPVRKIVLALLHPAPWGARFDEKCRPPVAESLLDRERIQRGFEALWKHADADLKFFSLIHGDDHIGNTFITNDETPGFIDWQGLQYGPAILDLVYFLVGAMSVKDRRAHEGHLIDSYLEALHTEGGPKMTREDIWDEYRRYAMQGFLWAMTPQTMQPDDVVFAMSERYSAALVDHQTLELLGV</sequence>
<dbReference type="InterPro" id="IPR011009">
    <property type="entry name" value="Kinase-like_dom_sf"/>
</dbReference>
<protein>
    <recommendedName>
        <fullName evidence="1">CHK kinase-like domain-containing protein</fullName>
    </recommendedName>
</protein>
<reference evidence="2" key="1">
    <citation type="submission" date="2021-10" db="EMBL/GenBank/DDBJ databases">
        <authorList>
            <person name="Piombo E."/>
        </authorList>
    </citation>
    <scope>NUCLEOTIDE SEQUENCE</scope>
</reference>